<sequence length="174" mass="18668">MEHYLGYAVASLLGLSVLLLATLIPGGPIENRDFSHISPMTLGIFNVFLTVLGIGSLILVYFVLAGSKLAVIASVLCGISYFFVYALDLGKIFPISPDKMPKALFWIELVGLILSIPLTLFSFIHLFMLNTAESASGISFETTFLILVAVIVFGVGIVIFATKSAMKSSSNKAN</sequence>
<keyword evidence="1" id="KW-0812">Transmembrane</keyword>
<accession>A0ABS0ZB43</accession>
<evidence type="ECO:0000256" key="1">
    <source>
        <dbReference type="SAM" id="Phobius"/>
    </source>
</evidence>
<dbReference type="EMBL" id="JAEMUH010000007">
    <property type="protein sequence ID" value="MBJ7550886.1"/>
    <property type="molecule type" value="Genomic_DNA"/>
</dbReference>
<keyword evidence="4" id="KW-1185">Reference proteome</keyword>
<dbReference type="Proteomes" id="UP000598488">
    <property type="component" value="Unassembled WGS sequence"/>
</dbReference>
<evidence type="ECO:0000313" key="4">
    <source>
        <dbReference type="Proteomes" id="UP000598488"/>
    </source>
</evidence>
<feature type="domain" description="DUF8051" evidence="2">
    <location>
        <begin position="1"/>
        <end position="136"/>
    </location>
</feature>
<dbReference type="RefSeq" id="WP_199462488.1">
    <property type="nucleotide sequence ID" value="NZ_JAEMUH010000007.1"/>
</dbReference>
<dbReference type="Pfam" id="PF26225">
    <property type="entry name" value="DUF8051"/>
    <property type="match status" value="1"/>
</dbReference>
<feature type="transmembrane region" description="Helical" evidence="1">
    <location>
        <begin position="144"/>
        <end position="162"/>
    </location>
</feature>
<evidence type="ECO:0000313" key="3">
    <source>
        <dbReference type="EMBL" id="MBJ7550886.1"/>
    </source>
</evidence>
<feature type="transmembrane region" description="Helical" evidence="1">
    <location>
        <begin position="6"/>
        <end position="24"/>
    </location>
</feature>
<evidence type="ECO:0000259" key="2">
    <source>
        <dbReference type="Pfam" id="PF26225"/>
    </source>
</evidence>
<feature type="transmembrane region" description="Helical" evidence="1">
    <location>
        <begin position="103"/>
        <end position="124"/>
    </location>
</feature>
<reference evidence="3 4" key="1">
    <citation type="submission" date="2020-12" db="EMBL/GenBank/DDBJ databases">
        <title>Comparative genome analysis of fungal antagonists Marinomonas ostreistagni 398 and M. spartinae 468.</title>
        <authorList>
            <person name="Fields J.L."/>
            <person name="Mavrodi O.V."/>
            <person name="Biber P.D."/>
            <person name="Indest K.J."/>
            <person name="Mavrodi D.V."/>
        </authorList>
    </citation>
    <scope>NUCLEOTIDE SEQUENCE [LARGE SCALE GENOMIC DNA]</scope>
    <source>
        <strain evidence="3 4">USM7</strain>
    </source>
</reference>
<dbReference type="InterPro" id="IPR058364">
    <property type="entry name" value="DUF8051"/>
</dbReference>
<protein>
    <recommendedName>
        <fullName evidence="2">DUF8051 domain-containing protein</fullName>
    </recommendedName>
</protein>
<keyword evidence="1" id="KW-1133">Transmembrane helix</keyword>
<gene>
    <name evidence="3" type="ORF">JHD44_09355</name>
</gene>
<feature type="transmembrane region" description="Helical" evidence="1">
    <location>
        <begin position="70"/>
        <end position="91"/>
    </location>
</feature>
<comment type="caution">
    <text evidence="3">The sequence shown here is derived from an EMBL/GenBank/DDBJ whole genome shotgun (WGS) entry which is preliminary data.</text>
</comment>
<keyword evidence="1" id="KW-0472">Membrane</keyword>
<organism evidence="3 4">
    <name type="scientific">Marinomonas ostreistagni</name>
    <dbReference type="NCBI Taxonomy" id="359209"/>
    <lineage>
        <taxon>Bacteria</taxon>
        <taxon>Pseudomonadati</taxon>
        <taxon>Pseudomonadota</taxon>
        <taxon>Gammaproteobacteria</taxon>
        <taxon>Oceanospirillales</taxon>
        <taxon>Oceanospirillaceae</taxon>
        <taxon>Marinomonas</taxon>
    </lineage>
</organism>
<name>A0ABS0ZB43_9GAMM</name>
<feature type="transmembrane region" description="Helical" evidence="1">
    <location>
        <begin position="44"/>
        <end position="64"/>
    </location>
</feature>
<proteinExistence type="predicted"/>